<dbReference type="InterPro" id="IPR044136">
    <property type="entry name" value="Lys-tRNA-ligase_II_N"/>
</dbReference>
<dbReference type="AlphaFoldDB" id="A0A8T2V0N3"/>
<keyword evidence="8" id="KW-0648">Protein biosynthesis</keyword>
<dbReference type="FunFam" id="2.40.50.140:FF:000050">
    <property type="entry name" value="Lysine--tRNA ligase"/>
    <property type="match status" value="1"/>
</dbReference>
<feature type="compositionally biased region" description="Low complexity" evidence="13">
    <location>
        <begin position="10"/>
        <end position="20"/>
    </location>
</feature>
<dbReference type="NCBIfam" id="NF001756">
    <property type="entry name" value="PRK00484.1"/>
    <property type="match status" value="1"/>
</dbReference>
<keyword evidence="9" id="KW-0030">Aminoacyl-tRNA synthetase</keyword>
<evidence type="ECO:0000256" key="3">
    <source>
        <dbReference type="ARBA" id="ARBA00013166"/>
    </source>
</evidence>
<evidence type="ECO:0000256" key="6">
    <source>
        <dbReference type="ARBA" id="ARBA00022741"/>
    </source>
</evidence>
<dbReference type="Proteomes" id="UP000825935">
    <property type="component" value="Chromosome 3"/>
</dbReference>
<comment type="catalytic activity">
    <reaction evidence="11 12">
        <text>tRNA(Lys) + L-lysine + ATP = L-lysyl-tRNA(Lys) + AMP + diphosphate</text>
        <dbReference type="Rhea" id="RHEA:20792"/>
        <dbReference type="Rhea" id="RHEA-COMP:9696"/>
        <dbReference type="Rhea" id="RHEA-COMP:9697"/>
        <dbReference type="ChEBI" id="CHEBI:30616"/>
        <dbReference type="ChEBI" id="CHEBI:32551"/>
        <dbReference type="ChEBI" id="CHEBI:33019"/>
        <dbReference type="ChEBI" id="CHEBI:78442"/>
        <dbReference type="ChEBI" id="CHEBI:78529"/>
        <dbReference type="ChEBI" id="CHEBI:456215"/>
        <dbReference type="EC" id="6.1.1.6"/>
    </reaction>
</comment>
<dbReference type="Gene3D" id="2.40.50.140">
    <property type="entry name" value="Nucleic acid-binding proteins"/>
    <property type="match status" value="1"/>
</dbReference>
<comment type="subcellular location">
    <subcellularLocation>
        <location evidence="1">Cytoplasm</location>
    </subcellularLocation>
</comment>
<evidence type="ECO:0000256" key="9">
    <source>
        <dbReference type="ARBA" id="ARBA00023146"/>
    </source>
</evidence>
<comment type="similarity">
    <text evidence="2">Belongs to the class-II aminoacyl-tRNA synthetase family.</text>
</comment>
<reference evidence="15" key="1">
    <citation type="submission" date="2021-08" db="EMBL/GenBank/DDBJ databases">
        <title>WGS assembly of Ceratopteris richardii.</title>
        <authorList>
            <person name="Marchant D.B."/>
            <person name="Chen G."/>
            <person name="Jenkins J."/>
            <person name="Shu S."/>
            <person name="Leebens-Mack J."/>
            <person name="Grimwood J."/>
            <person name="Schmutz J."/>
            <person name="Soltis P."/>
            <person name="Soltis D."/>
            <person name="Chen Z.-H."/>
        </authorList>
    </citation>
    <scope>NUCLEOTIDE SEQUENCE</scope>
    <source>
        <strain evidence="15">Whitten #5841</strain>
        <tissue evidence="15">Leaf</tissue>
    </source>
</reference>
<dbReference type="PANTHER" id="PTHR42918:SF9">
    <property type="entry name" value="LYSINE--TRNA LIGASE"/>
    <property type="match status" value="1"/>
</dbReference>
<dbReference type="GO" id="GO:0006430">
    <property type="term" value="P:lysyl-tRNA aminoacylation"/>
    <property type="evidence" value="ECO:0007669"/>
    <property type="project" value="InterPro"/>
</dbReference>
<gene>
    <name evidence="15" type="ORF">KP509_03G004900</name>
</gene>
<evidence type="ECO:0000256" key="5">
    <source>
        <dbReference type="ARBA" id="ARBA00022598"/>
    </source>
</evidence>
<dbReference type="InterPro" id="IPR002313">
    <property type="entry name" value="Lys-tRNA-ligase_II"/>
</dbReference>
<dbReference type="InterPro" id="IPR018149">
    <property type="entry name" value="Lys-tRNA-synth_II_C"/>
</dbReference>
<evidence type="ECO:0000256" key="11">
    <source>
        <dbReference type="ARBA" id="ARBA00048573"/>
    </source>
</evidence>
<dbReference type="CDD" id="cd04322">
    <property type="entry name" value="LysRS_N"/>
    <property type="match status" value="1"/>
</dbReference>
<dbReference type="FunFam" id="3.30.930.10:FF:000238">
    <property type="entry name" value="Lysine--tRNA ligase"/>
    <property type="match status" value="1"/>
</dbReference>
<dbReference type="SUPFAM" id="SSF55681">
    <property type="entry name" value="Class II aaRS and biotin synthetases"/>
    <property type="match status" value="1"/>
</dbReference>
<evidence type="ECO:0000313" key="15">
    <source>
        <dbReference type="EMBL" id="KAH7440670.1"/>
    </source>
</evidence>
<dbReference type="InterPro" id="IPR006195">
    <property type="entry name" value="aa-tRNA-synth_II"/>
</dbReference>
<name>A0A8T2V0N3_CERRI</name>
<dbReference type="HAMAP" id="MF_00252">
    <property type="entry name" value="Lys_tRNA_synth_class2"/>
    <property type="match status" value="1"/>
</dbReference>
<dbReference type="GO" id="GO:0000049">
    <property type="term" value="F:tRNA binding"/>
    <property type="evidence" value="ECO:0007669"/>
    <property type="project" value="TreeGrafter"/>
</dbReference>
<accession>A0A8T2V0N3</accession>
<dbReference type="PRINTS" id="PR00982">
    <property type="entry name" value="TRNASYNTHLYS"/>
</dbReference>
<dbReference type="PANTHER" id="PTHR42918">
    <property type="entry name" value="LYSYL-TRNA SYNTHETASE"/>
    <property type="match status" value="1"/>
</dbReference>
<evidence type="ECO:0000256" key="2">
    <source>
        <dbReference type="ARBA" id="ARBA00008226"/>
    </source>
</evidence>
<dbReference type="GO" id="GO:0005524">
    <property type="term" value="F:ATP binding"/>
    <property type="evidence" value="ECO:0007669"/>
    <property type="project" value="UniProtKB-KW"/>
</dbReference>
<dbReference type="InterPro" id="IPR034762">
    <property type="entry name" value="Lys-tRNA-ligase_II_bac/euk"/>
</dbReference>
<evidence type="ECO:0000256" key="12">
    <source>
        <dbReference type="RuleBase" id="RU003748"/>
    </source>
</evidence>
<dbReference type="Pfam" id="PF01336">
    <property type="entry name" value="tRNA_anti-codon"/>
    <property type="match status" value="1"/>
</dbReference>
<feature type="compositionally biased region" description="Basic and acidic residues" evidence="13">
    <location>
        <begin position="37"/>
        <end position="68"/>
    </location>
</feature>
<evidence type="ECO:0000256" key="4">
    <source>
        <dbReference type="ARBA" id="ARBA00022490"/>
    </source>
</evidence>
<dbReference type="InterPro" id="IPR045864">
    <property type="entry name" value="aa-tRNA-synth_II/BPL/LPL"/>
</dbReference>
<dbReference type="PIRSF" id="PIRSF039101">
    <property type="entry name" value="LysRS2"/>
    <property type="match status" value="1"/>
</dbReference>
<keyword evidence="7" id="KW-0067">ATP-binding</keyword>
<evidence type="ECO:0000256" key="10">
    <source>
        <dbReference type="ARBA" id="ARBA00030563"/>
    </source>
</evidence>
<keyword evidence="6" id="KW-0547">Nucleotide-binding</keyword>
<dbReference type="PROSITE" id="PS50862">
    <property type="entry name" value="AA_TRNA_LIGASE_II"/>
    <property type="match status" value="1"/>
</dbReference>
<keyword evidence="5" id="KW-0436">Ligase</keyword>
<dbReference type="GO" id="GO:0004824">
    <property type="term" value="F:lysine-tRNA ligase activity"/>
    <property type="evidence" value="ECO:0007669"/>
    <property type="project" value="UniProtKB-EC"/>
</dbReference>
<evidence type="ECO:0000256" key="7">
    <source>
        <dbReference type="ARBA" id="ARBA00022840"/>
    </source>
</evidence>
<dbReference type="Pfam" id="PF00152">
    <property type="entry name" value="tRNA-synt_2"/>
    <property type="match status" value="1"/>
</dbReference>
<keyword evidence="4" id="KW-0963">Cytoplasm</keyword>
<evidence type="ECO:0000256" key="1">
    <source>
        <dbReference type="ARBA" id="ARBA00004496"/>
    </source>
</evidence>
<evidence type="ECO:0000259" key="14">
    <source>
        <dbReference type="PROSITE" id="PS50862"/>
    </source>
</evidence>
<evidence type="ECO:0000256" key="8">
    <source>
        <dbReference type="ARBA" id="ARBA00022917"/>
    </source>
</evidence>
<dbReference type="SUPFAM" id="SSF50249">
    <property type="entry name" value="Nucleic acid-binding proteins"/>
    <property type="match status" value="1"/>
</dbReference>
<evidence type="ECO:0000313" key="16">
    <source>
        <dbReference type="Proteomes" id="UP000825935"/>
    </source>
</evidence>
<keyword evidence="16" id="KW-1185">Reference proteome</keyword>
<evidence type="ECO:0000256" key="13">
    <source>
        <dbReference type="SAM" id="MobiDB-lite"/>
    </source>
</evidence>
<feature type="domain" description="Aminoacyl-transfer RNA synthetases class-II family profile" evidence="14">
    <location>
        <begin position="276"/>
        <end position="605"/>
    </location>
</feature>
<dbReference type="OMA" id="DFRNEGM"/>
<dbReference type="EC" id="6.1.1.6" evidence="3 12"/>
<dbReference type="GO" id="GO:0005829">
    <property type="term" value="C:cytosol"/>
    <property type="evidence" value="ECO:0007669"/>
    <property type="project" value="TreeGrafter"/>
</dbReference>
<organism evidence="15 16">
    <name type="scientific">Ceratopteris richardii</name>
    <name type="common">Triangle waterfern</name>
    <dbReference type="NCBI Taxonomy" id="49495"/>
    <lineage>
        <taxon>Eukaryota</taxon>
        <taxon>Viridiplantae</taxon>
        <taxon>Streptophyta</taxon>
        <taxon>Embryophyta</taxon>
        <taxon>Tracheophyta</taxon>
        <taxon>Polypodiopsida</taxon>
        <taxon>Polypodiidae</taxon>
        <taxon>Polypodiales</taxon>
        <taxon>Pteridineae</taxon>
        <taxon>Pteridaceae</taxon>
        <taxon>Parkerioideae</taxon>
        <taxon>Ceratopteris</taxon>
    </lineage>
</organism>
<dbReference type="OrthoDB" id="21243at2759"/>
<dbReference type="EMBL" id="CM035408">
    <property type="protein sequence ID" value="KAH7440670.1"/>
    <property type="molecule type" value="Genomic_DNA"/>
</dbReference>
<protein>
    <recommendedName>
        <fullName evidence="3 12">Lysine--tRNA ligase</fullName>
        <ecNumber evidence="3 12">6.1.1.6</ecNumber>
    </recommendedName>
    <alternativeName>
        <fullName evidence="10 12">Lysyl-tRNA synthetase</fullName>
    </alternativeName>
</protein>
<dbReference type="InterPro" id="IPR004364">
    <property type="entry name" value="Aa-tRNA-synt_II"/>
</dbReference>
<sequence>MGDSQDMDVTPAPAASATAPEGQSISKNALKKALKQQQKEEEKKLKEEEKRKKAARDGEGPGKSHARDEDEDESDPRLYYENRLKVLDAVKANGINPYPHKFVVSMSIPDYVNQFCSLSDGEHKPDTIVSVAGRILNKRSSSVKLLFYDLYGDGMKVQVMADAKNSGLNETDFAKLHGGVKRGDIVGVQGFPGKSKKGELSIFPTQFQVLAPCLHMLPRQKGPAAVKKDAQQDRAAVSWIPGQPRHPEGYILKDQEARYRQRYLDLMINAEVRQIFKARAQIVTYVREFLDRLGFLEVETPMMNMIAGGATAKPFVTHHNELDMQLFMRVAPELYLKELVVGGLDRVYEIGKQFRNEGIDLTHNPEFTTCEFYMAYADYNDLMTMTEDMLSGIVKKITGGYTLRYHSDGLDKDPITIDFTPPFRRIDMMGGLKEFGGLTIPSDLSSEEANAYLKDACKKLEVNCPPPQTTARLLDKLVGHFLESQCVNPTFIINHPRIMSPLAKWHRSIPDLTERFELFVNRHEVCNAYTELNDPVVQRQCFLDQMKSKQLGDDEAMPIDESFCTALEYGLPPTGGWGMGIDRFTMLLTDSQNIKEVLLFPAMKPNEESSTLAKGIDGLQV</sequence>
<comment type="caution">
    <text evidence="15">The sequence shown here is derived from an EMBL/GenBank/DDBJ whole genome shotgun (WGS) entry which is preliminary data.</text>
</comment>
<dbReference type="CDD" id="cd00775">
    <property type="entry name" value="LysRS_core"/>
    <property type="match status" value="1"/>
</dbReference>
<dbReference type="InterPro" id="IPR012340">
    <property type="entry name" value="NA-bd_OB-fold"/>
</dbReference>
<proteinExistence type="inferred from homology"/>
<feature type="region of interest" description="Disordered" evidence="13">
    <location>
        <begin position="1"/>
        <end position="76"/>
    </location>
</feature>
<dbReference type="InterPro" id="IPR004365">
    <property type="entry name" value="NA-bd_OB_tRNA"/>
</dbReference>
<dbReference type="NCBIfam" id="TIGR00499">
    <property type="entry name" value="lysS_bact"/>
    <property type="match status" value="1"/>
</dbReference>
<dbReference type="Gene3D" id="3.30.930.10">
    <property type="entry name" value="Bira Bifunctional Protein, Domain 2"/>
    <property type="match status" value="1"/>
</dbReference>